<evidence type="ECO:0000313" key="3">
    <source>
        <dbReference type="Proteomes" id="UP001501011"/>
    </source>
</evidence>
<dbReference type="Proteomes" id="UP001501011">
    <property type="component" value="Unassembled WGS sequence"/>
</dbReference>
<protein>
    <recommendedName>
        <fullName evidence="4">DUF3261 domain-containing protein</fullName>
    </recommendedName>
</protein>
<accession>A0ABP8IJT3</accession>
<sequence length="192" mass="21457">MRALVFSLLLLLVGCTTHYQSQDQTVEIADGVQLQLLSSIPFDNGMTLTQSATAEYNDEHHDLIFQTEILSDKLTMVGLTPTGTRLFTIVMKDGMIDATGLSAMVDSIKPEYLLADLQLSLWPKRQLLQHLNNADLLEPNPLKREIVNDGIPIITIDYSQPTKYQGTIRFNHLERGYSLVIAPLAIEMNAND</sequence>
<keyword evidence="3" id="KW-1185">Reference proteome</keyword>
<comment type="caution">
    <text evidence="2">The sequence shown here is derived from an EMBL/GenBank/DDBJ whole genome shotgun (WGS) entry which is preliminary data.</text>
</comment>
<name>A0ABP8IJT3_9GAMM</name>
<dbReference type="PROSITE" id="PS51257">
    <property type="entry name" value="PROKAR_LIPOPROTEIN"/>
    <property type="match status" value="1"/>
</dbReference>
<reference evidence="3" key="1">
    <citation type="journal article" date="2019" name="Int. J. Syst. Evol. Microbiol.">
        <title>The Global Catalogue of Microorganisms (GCM) 10K type strain sequencing project: providing services to taxonomists for standard genome sequencing and annotation.</title>
        <authorList>
            <consortium name="The Broad Institute Genomics Platform"/>
            <consortium name="The Broad Institute Genome Sequencing Center for Infectious Disease"/>
            <person name="Wu L."/>
            <person name="Ma J."/>
        </authorList>
    </citation>
    <scope>NUCLEOTIDE SEQUENCE [LARGE SCALE GENOMIC DNA]</scope>
    <source>
        <strain evidence="3">JCM 17728</strain>
    </source>
</reference>
<evidence type="ECO:0000256" key="1">
    <source>
        <dbReference type="SAM" id="SignalP"/>
    </source>
</evidence>
<keyword evidence="1" id="KW-0732">Signal</keyword>
<proteinExistence type="predicted"/>
<dbReference type="InterPro" id="IPR021675">
    <property type="entry name" value="DUF3261"/>
</dbReference>
<gene>
    <name evidence="2" type="ORF">GCM10023151_12900</name>
</gene>
<evidence type="ECO:0000313" key="2">
    <source>
        <dbReference type="EMBL" id="GAA4360610.1"/>
    </source>
</evidence>
<dbReference type="EMBL" id="BAABFV010000001">
    <property type="protein sequence ID" value="GAA4360610.1"/>
    <property type="molecule type" value="Genomic_DNA"/>
</dbReference>
<dbReference type="Pfam" id="PF11659">
    <property type="entry name" value="DUF3261"/>
    <property type="match status" value="1"/>
</dbReference>
<feature type="chain" id="PRO_5046218012" description="DUF3261 domain-containing protein" evidence="1">
    <location>
        <begin position="22"/>
        <end position="192"/>
    </location>
</feature>
<dbReference type="RefSeq" id="WP_345292386.1">
    <property type="nucleotide sequence ID" value="NZ_BAABFV010000001.1"/>
</dbReference>
<organism evidence="2 3">
    <name type="scientific">Kangiella marina</name>
    <dbReference type="NCBI Taxonomy" id="1079178"/>
    <lineage>
        <taxon>Bacteria</taxon>
        <taxon>Pseudomonadati</taxon>
        <taxon>Pseudomonadota</taxon>
        <taxon>Gammaproteobacteria</taxon>
        <taxon>Kangiellales</taxon>
        <taxon>Kangiellaceae</taxon>
        <taxon>Kangiella</taxon>
    </lineage>
</organism>
<evidence type="ECO:0008006" key="4">
    <source>
        <dbReference type="Google" id="ProtNLM"/>
    </source>
</evidence>
<feature type="signal peptide" evidence="1">
    <location>
        <begin position="1"/>
        <end position="21"/>
    </location>
</feature>